<dbReference type="EMBL" id="JAQQWE010000004">
    <property type="protein sequence ID" value="KAK7957287.1"/>
    <property type="molecule type" value="Genomic_DNA"/>
</dbReference>
<protein>
    <submittedName>
        <fullName evidence="1">Uncharacterized protein</fullName>
    </submittedName>
</protein>
<sequence length="313" mass="34951">MAKQRTTYWPEGWDRERLLNSSATGELEHLSSDEVRTIREGLIADIGEPAFQDLMTEMGRRKEEAAASTPAPAPEPPFMETMRLYEERTGRRWDPCGFVVYKSPEIDDEGEWAACKQRFARILDESLVPYRGFPGLEQCMEKMKIQWIEDVGIDDASVACIAWTALRDKTMTNGEISLFPSLPDPGLHHSLCLYITPSSMHSVLNSTLPVSTLPRRQRKEIPFVLAVSAEAATAVTSGPGRVGEAEEDGWQGFFNVAVETLLTSLFPIIADETLSPREIGSHVTGEDVWCDCTRWGLHKAGVGYWDEITKQAA</sequence>
<dbReference type="Proteomes" id="UP001391051">
    <property type="component" value="Unassembled WGS sequence"/>
</dbReference>
<accession>A0ABR1QKL9</accession>
<keyword evidence="2" id="KW-1185">Reference proteome</keyword>
<organism evidence="1 2">
    <name type="scientific">Apiospora aurea</name>
    <dbReference type="NCBI Taxonomy" id="335848"/>
    <lineage>
        <taxon>Eukaryota</taxon>
        <taxon>Fungi</taxon>
        <taxon>Dikarya</taxon>
        <taxon>Ascomycota</taxon>
        <taxon>Pezizomycotina</taxon>
        <taxon>Sordariomycetes</taxon>
        <taxon>Xylariomycetidae</taxon>
        <taxon>Amphisphaeriales</taxon>
        <taxon>Apiosporaceae</taxon>
        <taxon>Apiospora</taxon>
    </lineage>
</organism>
<evidence type="ECO:0000313" key="1">
    <source>
        <dbReference type="EMBL" id="KAK7957287.1"/>
    </source>
</evidence>
<name>A0ABR1QKL9_9PEZI</name>
<dbReference type="GeneID" id="92075793"/>
<comment type="caution">
    <text evidence="1">The sequence shown here is derived from an EMBL/GenBank/DDBJ whole genome shotgun (WGS) entry which is preliminary data.</text>
</comment>
<evidence type="ECO:0000313" key="2">
    <source>
        <dbReference type="Proteomes" id="UP001391051"/>
    </source>
</evidence>
<dbReference type="RefSeq" id="XP_066702593.1">
    <property type="nucleotide sequence ID" value="XM_066842731.1"/>
</dbReference>
<gene>
    <name evidence="1" type="ORF">PG986_006509</name>
</gene>
<reference evidence="1 2" key="1">
    <citation type="submission" date="2023-01" db="EMBL/GenBank/DDBJ databases">
        <title>Analysis of 21 Apiospora genomes using comparative genomics revels a genus with tremendous synthesis potential of carbohydrate active enzymes and secondary metabolites.</title>
        <authorList>
            <person name="Sorensen T."/>
        </authorList>
    </citation>
    <scope>NUCLEOTIDE SEQUENCE [LARGE SCALE GENOMIC DNA]</scope>
    <source>
        <strain evidence="1 2">CBS 24483</strain>
    </source>
</reference>
<proteinExistence type="predicted"/>